<keyword evidence="13" id="KW-1185">Reference proteome</keyword>
<dbReference type="GO" id="GO:0005634">
    <property type="term" value="C:nucleus"/>
    <property type="evidence" value="ECO:0007669"/>
    <property type="project" value="UniProtKB-SubCell"/>
</dbReference>
<dbReference type="GO" id="GO:0005737">
    <property type="term" value="C:cytoplasm"/>
    <property type="evidence" value="ECO:0007669"/>
    <property type="project" value="UniProtKB-SubCell"/>
</dbReference>
<dbReference type="GO" id="GO:0035973">
    <property type="term" value="P:aggrephagy"/>
    <property type="evidence" value="ECO:0007669"/>
    <property type="project" value="TreeGrafter"/>
</dbReference>
<feature type="non-terminal residue" evidence="12">
    <location>
        <position position="293"/>
    </location>
</feature>
<reference evidence="12 13" key="1">
    <citation type="submission" date="2016-07" db="EMBL/GenBank/DDBJ databases">
        <title>Pervasive Adenine N6-methylation of Active Genes in Fungi.</title>
        <authorList>
            <consortium name="DOE Joint Genome Institute"/>
            <person name="Mondo S.J."/>
            <person name="Dannebaum R.O."/>
            <person name="Kuo R.C."/>
            <person name="Labutti K."/>
            <person name="Haridas S."/>
            <person name="Kuo A."/>
            <person name="Salamov A."/>
            <person name="Ahrendt S.R."/>
            <person name="Lipzen A."/>
            <person name="Sullivan W."/>
            <person name="Andreopoulos W.B."/>
            <person name="Clum A."/>
            <person name="Lindquist E."/>
            <person name="Daum C."/>
            <person name="Ramamoorthy G.K."/>
            <person name="Gryganskyi A."/>
            <person name="Culley D."/>
            <person name="Magnuson J.K."/>
            <person name="James T.Y."/>
            <person name="O'Malley M.A."/>
            <person name="Stajich J.E."/>
            <person name="Spatafora J.W."/>
            <person name="Visel A."/>
            <person name="Grigoriev I.V."/>
        </authorList>
    </citation>
    <scope>NUCLEOTIDE SEQUENCE [LARGE SCALE GENOMIC DNA]</scope>
    <source>
        <strain evidence="12 13">ATCC 12442</strain>
    </source>
</reference>
<dbReference type="PANTHER" id="PTHR22624:SF49">
    <property type="entry name" value="CYSTEINE PROTEASE"/>
    <property type="match status" value="1"/>
</dbReference>
<evidence type="ECO:0000313" key="13">
    <source>
        <dbReference type="Proteomes" id="UP000193922"/>
    </source>
</evidence>
<evidence type="ECO:0000256" key="8">
    <source>
        <dbReference type="ARBA" id="ARBA00023006"/>
    </source>
</evidence>
<dbReference type="GO" id="GO:0016485">
    <property type="term" value="P:protein processing"/>
    <property type="evidence" value="ECO:0007669"/>
    <property type="project" value="TreeGrafter"/>
</dbReference>
<evidence type="ECO:0000256" key="7">
    <source>
        <dbReference type="ARBA" id="ARBA00022927"/>
    </source>
</evidence>
<keyword evidence="2" id="KW-0813">Transport</keyword>
<dbReference type="GO" id="GO:0015031">
    <property type="term" value="P:protein transport"/>
    <property type="evidence" value="ECO:0007669"/>
    <property type="project" value="UniProtKB-KW"/>
</dbReference>
<evidence type="ECO:0000256" key="5">
    <source>
        <dbReference type="ARBA" id="ARBA00022801"/>
    </source>
</evidence>
<keyword evidence="7" id="KW-0653">Protein transport</keyword>
<keyword evidence="4 10" id="KW-0645">Protease</keyword>
<dbReference type="InterPro" id="IPR046792">
    <property type="entry name" value="Peptidase_C54_cat"/>
</dbReference>
<dbReference type="GO" id="GO:0000045">
    <property type="term" value="P:autophagosome assembly"/>
    <property type="evidence" value="ECO:0007669"/>
    <property type="project" value="TreeGrafter"/>
</dbReference>
<dbReference type="EMBL" id="MCFD01000005">
    <property type="protein sequence ID" value="ORX70894.1"/>
    <property type="molecule type" value="Genomic_DNA"/>
</dbReference>
<protein>
    <recommendedName>
        <fullName evidence="10">Cysteine protease</fullName>
        <ecNumber evidence="10">3.4.22.-</ecNumber>
    </recommendedName>
</protein>
<accession>A0A1Y1WCM3</accession>
<dbReference type="GO" id="GO:0004197">
    <property type="term" value="F:cysteine-type endopeptidase activity"/>
    <property type="evidence" value="ECO:0007669"/>
    <property type="project" value="TreeGrafter"/>
</dbReference>
<dbReference type="AlphaFoldDB" id="A0A1Y1WCM3"/>
<comment type="similarity">
    <text evidence="1 10">Belongs to the peptidase C54 family.</text>
</comment>
<dbReference type="GO" id="GO:0034727">
    <property type="term" value="P:piecemeal microautophagy of the nucleus"/>
    <property type="evidence" value="ECO:0007669"/>
    <property type="project" value="TreeGrafter"/>
</dbReference>
<evidence type="ECO:0000256" key="2">
    <source>
        <dbReference type="ARBA" id="ARBA00022448"/>
    </source>
</evidence>
<name>A0A1Y1WCM3_9FUNG</name>
<evidence type="ECO:0000256" key="10">
    <source>
        <dbReference type="RuleBase" id="RU363115"/>
    </source>
</evidence>
<evidence type="ECO:0000313" key="12">
    <source>
        <dbReference type="EMBL" id="ORX70894.1"/>
    </source>
</evidence>
<comment type="subcellular location">
    <subcellularLocation>
        <location evidence="10">Nucleus</location>
    </subcellularLocation>
    <subcellularLocation>
        <location evidence="10">Cytoplasm</location>
    </subcellularLocation>
</comment>
<evidence type="ECO:0000256" key="3">
    <source>
        <dbReference type="ARBA" id="ARBA00022490"/>
    </source>
</evidence>
<comment type="caution">
    <text evidence="12">The sequence shown here is derived from an EMBL/GenBank/DDBJ whole genome shotgun (WGS) entry which is preliminary data.</text>
</comment>
<evidence type="ECO:0000256" key="4">
    <source>
        <dbReference type="ARBA" id="ARBA00022670"/>
    </source>
</evidence>
<dbReference type="OrthoDB" id="2960936at2759"/>
<comment type="function">
    <text evidence="10">Required for selective autophagic degradation of the nucleus (nucleophagy) as well as for mitophagy which contributes to regulate mitochondrial quantity and quality by eliminating the mitochondria to a basal level to fulfill cellular energy requirements and preventing excess ROS production.</text>
</comment>
<feature type="non-terminal residue" evidence="12">
    <location>
        <position position="1"/>
    </location>
</feature>
<proteinExistence type="inferred from homology"/>
<organism evidence="12 13">
    <name type="scientific">Linderina pennispora</name>
    <dbReference type="NCBI Taxonomy" id="61395"/>
    <lineage>
        <taxon>Eukaryota</taxon>
        <taxon>Fungi</taxon>
        <taxon>Fungi incertae sedis</taxon>
        <taxon>Zoopagomycota</taxon>
        <taxon>Kickxellomycotina</taxon>
        <taxon>Kickxellomycetes</taxon>
        <taxon>Kickxellales</taxon>
        <taxon>Kickxellaceae</taxon>
        <taxon>Linderina</taxon>
    </lineage>
</organism>
<dbReference type="STRING" id="61395.A0A1Y1WCM3"/>
<dbReference type="Proteomes" id="UP000193922">
    <property type="component" value="Unassembled WGS sequence"/>
</dbReference>
<dbReference type="SUPFAM" id="SSF54001">
    <property type="entry name" value="Cysteine proteinases"/>
    <property type="match status" value="1"/>
</dbReference>
<keyword evidence="6" id="KW-0788">Thiol protease</keyword>
<keyword evidence="5 10" id="KW-0378">Hydrolase</keyword>
<dbReference type="PANTHER" id="PTHR22624">
    <property type="entry name" value="CYSTEINE PROTEASE ATG4"/>
    <property type="match status" value="1"/>
</dbReference>
<evidence type="ECO:0000256" key="1">
    <source>
        <dbReference type="ARBA" id="ARBA00010958"/>
    </source>
</evidence>
<gene>
    <name evidence="12" type="ORF">DL89DRAFT_218267</name>
</gene>
<evidence type="ECO:0000256" key="6">
    <source>
        <dbReference type="ARBA" id="ARBA00022807"/>
    </source>
</evidence>
<dbReference type="EC" id="3.4.22.-" evidence="10"/>
<dbReference type="InterPro" id="IPR038765">
    <property type="entry name" value="Papain-like_cys_pep_sf"/>
</dbReference>
<keyword evidence="10" id="KW-0539">Nucleus</keyword>
<keyword evidence="8" id="KW-0072">Autophagy</keyword>
<comment type="catalytic activity">
    <reaction evidence="9">
        <text>[protein]-C-terminal L-amino acid-glycyl-phosphatidylethanolamide + H2O = [protein]-C-terminal L-amino acid-glycine + a 1,2-diacyl-sn-glycero-3-phosphoethanolamine</text>
        <dbReference type="Rhea" id="RHEA:67548"/>
        <dbReference type="Rhea" id="RHEA-COMP:17323"/>
        <dbReference type="Rhea" id="RHEA-COMP:17324"/>
        <dbReference type="ChEBI" id="CHEBI:15377"/>
        <dbReference type="ChEBI" id="CHEBI:64612"/>
        <dbReference type="ChEBI" id="CHEBI:172940"/>
        <dbReference type="ChEBI" id="CHEBI:172941"/>
    </reaction>
    <physiologicalReaction direction="left-to-right" evidence="9">
        <dbReference type="Rhea" id="RHEA:67549"/>
    </physiologicalReaction>
</comment>
<evidence type="ECO:0000259" key="11">
    <source>
        <dbReference type="Pfam" id="PF03416"/>
    </source>
</evidence>
<evidence type="ECO:0000256" key="9">
    <source>
        <dbReference type="ARBA" id="ARBA00029362"/>
    </source>
</evidence>
<dbReference type="GeneID" id="63800994"/>
<dbReference type="RefSeq" id="XP_040744473.1">
    <property type="nucleotide sequence ID" value="XM_040884346.1"/>
</dbReference>
<dbReference type="Pfam" id="PF03416">
    <property type="entry name" value="Peptidase_C54"/>
    <property type="match status" value="1"/>
</dbReference>
<dbReference type="InterPro" id="IPR005078">
    <property type="entry name" value="Peptidase_C54"/>
</dbReference>
<keyword evidence="3 10" id="KW-0963">Cytoplasm</keyword>
<dbReference type="GO" id="GO:0000423">
    <property type="term" value="P:mitophagy"/>
    <property type="evidence" value="ECO:0007669"/>
    <property type="project" value="TreeGrafter"/>
</dbReference>
<sequence length="293" mass="33349">FLDGMRRFYFTYRKGFATITPSFYTSDMGWGCTYRTCQMMLAESFSRVLLGRFWDPFRLTSAQQARHARIVEWFHDSADSSAYYSIHNMSRVATYMDKRIGDWLGPSIGAHVMLRISRMHHKCPLAIHVALDQEVFTKEVRETAFGGPARGPNGWKPLLLLVPVRLGFERVDPKYTEKIKTLFQIPQTVGLVGGKPSRSYYFIGRQGDNLFFLDPHVTRNFSDSSDFESLGIADTDEYHTTHICTIGINKLDPSMLIGFLFNTEAEWESFAQAATDKDSSRAICTGATPLFTL</sequence>
<feature type="domain" description="Peptidase C54 catalytic" evidence="11">
    <location>
        <begin position="6"/>
        <end position="272"/>
    </location>
</feature>
<dbReference type="GO" id="GO:0019786">
    <property type="term" value="F:protein-phosphatidylethanolamide deconjugating activity"/>
    <property type="evidence" value="ECO:0007669"/>
    <property type="project" value="InterPro"/>
</dbReference>